<proteinExistence type="predicted"/>
<dbReference type="EMBL" id="JBBPBF010000042">
    <property type="protein sequence ID" value="KAK7606822.1"/>
    <property type="molecule type" value="Genomic_DNA"/>
</dbReference>
<keyword evidence="1" id="KW-0812">Transmembrane</keyword>
<gene>
    <name evidence="2" type="ORF">JOL62DRAFT_321406</name>
</gene>
<accession>A0ABR1MX52</accession>
<evidence type="ECO:0000313" key="2">
    <source>
        <dbReference type="EMBL" id="KAK7606822.1"/>
    </source>
</evidence>
<evidence type="ECO:0000256" key="1">
    <source>
        <dbReference type="SAM" id="Phobius"/>
    </source>
</evidence>
<protein>
    <submittedName>
        <fullName evidence="2">Uncharacterized protein</fullName>
    </submittedName>
</protein>
<dbReference type="Proteomes" id="UP001367316">
    <property type="component" value="Unassembled WGS sequence"/>
</dbReference>
<feature type="transmembrane region" description="Helical" evidence="1">
    <location>
        <begin position="45"/>
        <end position="64"/>
    </location>
</feature>
<name>A0ABR1MX52_9PEZI</name>
<organism evidence="2 3">
    <name type="scientific">Phyllosticta paracitricarpa</name>
    <dbReference type="NCBI Taxonomy" id="2016321"/>
    <lineage>
        <taxon>Eukaryota</taxon>
        <taxon>Fungi</taxon>
        <taxon>Dikarya</taxon>
        <taxon>Ascomycota</taxon>
        <taxon>Pezizomycotina</taxon>
        <taxon>Dothideomycetes</taxon>
        <taxon>Dothideomycetes incertae sedis</taxon>
        <taxon>Botryosphaeriales</taxon>
        <taxon>Phyllostictaceae</taxon>
        <taxon>Phyllosticta</taxon>
    </lineage>
</organism>
<keyword evidence="3" id="KW-1185">Reference proteome</keyword>
<keyword evidence="1" id="KW-0472">Membrane</keyword>
<keyword evidence="1" id="KW-1133">Transmembrane helix</keyword>
<feature type="transmembrane region" description="Helical" evidence="1">
    <location>
        <begin position="20"/>
        <end position="38"/>
    </location>
</feature>
<sequence length="138" mass="15475">MYLRYLLMCAKQTADRVGCAAWYVGTLLLCLVGLRLAGRRAAPSLFGVCVRCWFLSSLVSYLPVCLSVCSHGMRRSGHFMDVSEARAGWREWDRDEDDNILKKGERSRHCLCAAKTGYSDVDMDLGRSVRLAANQDFG</sequence>
<reference evidence="2 3" key="1">
    <citation type="submission" date="2024-04" db="EMBL/GenBank/DDBJ databases">
        <title>Phyllosticta paracitricarpa is synonymous to the EU quarantine fungus P. citricarpa based on phylogenomic analyses.</title>
        <authorList>
            <consortium name="Lawrence Berkeley National Laboratory"/>
            <person name="Van ingen-buijs V.A."/>
            <person name="Van westerhoven A.C."/>
            <person name="Haridas S."/>
            <person name="Skiadas P."/>
            <person name="Martin F."/>
            <person name="Groenewald J.Z."/>
            <person name="Crous P.W."/>
            <person name="Seidl M.F."/>
        </authorList>
    </citation>
    <scope>NUCLEOTIDE SEQUENCE [LARGE SCALE GENOMIC DNA]</scope>
    <source>
        <strain evidence="2 3">CBS 141358</strain>
    </source>
</reference>
<comment type="caution">
    <text evidence="2">The sequence shown here is derived from an EMBL/GenBank/DDBJ whole genome shotgun (WGS) entry which is preliminary data.</text>
</comment>
<evidence type="ECO:0000313" key="3">
    <source>
        <dbReference type="Proteomes" id="UP001367316"/>
    </source>
</evidence>